<proteinExistence type="predicted"/>
<keyword evidence="2" id="KW-0560">Oxidoreductase</keyword>
<dbReference type="GO" id="GO:0004497">
    <property type="term" value="F:monooxygenase activity"/>
    <property type="evidence" value="ECO:0007669"/>
    <property type="project" value="UniProtKB-KW"/>
</dbReference>
<keyword evidence="2" id="KW-0503">Monooxygenase</keyword>
<organism evidence="2 3">
    <name type="scientific">Fictibacillus iocasae</name>
    <dbReference type="NCBI Taxonomy" id="2715437"/>
    <lineage>
        <taxon>Bacteria</taxon>
        <taxon>Bacillati</taxon>
        <taxon>Bacillota</taxon>
        <taxon>Bacilli</taxon>
        <taxon>Bacillales</taxon>
        <taxon>Fictibacillaceae</taxon>
        <taxon>Fictibacillus</taxon>
    </lineage>
</organism>
<sequence length="95" mass="11029">MDNIVITAILRAKKGHENDLLKAMKQVVSPSQKESGCITYQLHQSRDEDGVFVIYEIWQDEESLQQHIASDHYKAYRLEAEAYAESREVHRLKVV</sequence>
<dbReference type="PANTHER" id="PTHR33336:SF3">
    <property type="entry name" value="ABM DOMAIN-CONTAINING PROTEIN"/>
    <property type="match status" value="1"/>
</dbReference>
<dbReference type="InterPro" id="IPR011008">
    <property type="entry name" value="Dimeric_a/b-barrel"/>
</dbReference>
<dbReference type="SUPFAM" id="SSF54909">
    <property type="entry name" value="Dimeric alpha+beta barrel"/>
    <property type="match status" value="1"/>
</dbReference>
<dbReference type="PROSITE" id="PS51725">
    <property type="entry name" value="ABM"/>
    <property type="match status" value="1"/>
</dbReference>
<feature type="domain" description="ABM" evidence="1">
    <location>
        <begin position="4"/>
        <end position="92"/>
    </location>
</feature>
<dbReference type="Gene3D" id="3.30.70.100">
    <property type="match status" value="1"/>
</dbReference>
<accession>A0ABW2NQS3</accession>
<keyword evidence="3" id="KW-1185">Reference proteome</keyword>
<dbReference type="RefSeq" id="WP_379749016.1">
    <property type="nucleotide sequence ID" value="NZ_JBHTCP010000015.1"/>
</dbReference>
<reference evidence="3" key="1">
    <citation type="journal article" date="2019" name="Int. J. Syst. Evol. Microbiol.">
        <title>The Global Catalogue of Microorganisms (GCM) 10K type strain sequencing project: providing services to taxonomists for standard genome sequencing and annotation.</title>
        <authorList>
            <consortium name="The Broad Institute Genomics Platform"/>
            <consortium name="The Broad Institute Genome Sequencing Center for Infectious Disease"/>
            <person name="Wu L."/>
            <person name="Ma J."/>
        </authorList>
    </citation>
    <scope>NUCLEOTIDE SEQUENCE [LARGE SCALE GENOMIC DNA]</scope>
    <source>
        <strain evidence="3">NBRC 106396</strain>
    </source>
</reference>
<gene>
    <name evidence="2" type="ORF">ACFQPF_09615</name>
</gene>
<evidence type="ECO:0000313" key="2">
    <source>
        <dbReference type="EMBL" id="MFC7371936.1"/>
    </source>
</evidence>
<dbReference type="Proteomes" id="UP001596549">
    <property type="component" value="Unassembled WGS sequence"/>
</dbReference>
<protein>
    <submittedName>
        <fullName evidence="2">Quinol monooxygenase</fullName>
        <ecNumber evidence="2">1.-.-.-</ecNumber>
    </submittedName>
</protein>
<dbReference type="InterPro" id="IPR007138">
    <property type="entry name" value="ABM_dom"/>
</dbReference>
<evidence type="ECO:0000313" key="3">
    <source>
        <dbReference type="Proteomes" id="UP001596549"/>
    </source>
</evidence>
<dbReference type="InterPro" id="IPR050744">
    <property type="entry name" value="AI-2_Isomerase_LsrG"/>
</dbReference>
<evidence type="ECO:0000259" key="1">
    <source>
        <dbReference type="PROSITE" id="PS51725"/>
    </source>
</evidence>
<dbReference type="EC" id="1.-.-.-" evidence="2"/>
<dbReference type="Pfam" id="PF03992">
    <property type="entry name" value="ABM"/>
    <property type="match status" value="1"/>
</dbReference>
<name>A0ABW2NQS3_9BACL</name>
<dbReference type="EMBL" id="JBHTCP010000015">
    <property type="protein sequence ID" value="MFC7371936.1"/>
    <property type="molecule type" value="Genomic_DNA"/>
</dbReference>
<dbReference type="PANTHER" id="PTHR33336">
    <property type="entry name" value="QUINOL MONOOXYGENASE YGIN-RELATED"/>
    <property type="match status" value="1"/>
</dbReference>
<comment type="caution">
    <text evidence="2">The sequence shown here is derived from an EMBL/GenBank/DDBJ whole genome shotgun (WGS) entry which is preliminary data.</text>
</comment>